<evidence type="ECO:0000313" key="22">
    <source>
        <dbReference type="Proteomes" id="UP000050525"/>
    </source>
</evidence>
<dbReference type="GO" id="GO:0005765">
    <property type="term" value="C:lysosomal membrane"/>
    <property type="evidence" value="ECO:0007669"/>
    <property type="project" value="UniProtKB-SubCell"/>
</dbReference>
<dbReference type="GO" id="GO:0005886">
    <property type="term" value="C:plasma membrane"/>
    <property type="evidence" value="ECO:0007669"/>
    <property type="project" value="UniProtKB-SubCell"/>
</dbReference>
<comment type="subunit">
    <text evidence="16">Interacts with ATG16L1 (via WD repeats).</text>
</comment>
<gene>
    <name evidence="21" type="primary">TMEM59-1</name>
    <name evidence="21" type="ORF">Y1Q_0003533</name>
</gene>
<dbReference type="AlphaFoldDB" id="A0A151M4H0"/>
<keyword evidence="6 19" id="KW-0812">Transmembrane</keyword>
<comment type="function">
    <text evidence="18">Acts as a regulator of autophagy in response to S.aureus infection by promoting activation of LC3 (MAP1LC3A, MAP1LC3B or MAP1LC3C). Acts by interacting with ATG16L1, leading to promote a functional complex between LC3 and ATG16L1 and promoting LC3 lipidation and subsequent activation of autophagy. Modulates the O-glycosylation and complex N-glycosylation steps occurring during the Golgi maturation of several proteins such as APP, BACE1, SEAP or PRNP. Inhibits APP transport to the cell surface and further shedding.</text>
</comment>
<feature type="transmembrane region" description="Helical" evidence="19">
    <location>
        <begin position="235"/>
        <end position="260"/>
    </location>
</feature>
<keyword evidence="9 19" id="KW-1133">Transmembrane helix</keyword>
<dbReference type="eggNOG" id="ENOG502QUIS">
    <property type="taxonomic scope" value="Eukaryota"/>
</dbReference>
<evidence type="ECO:0000256" key="14">
    <source>
        <dbReference type="ARBA" id="ARBA00023228"/>
    </source>
</evidence>
<evidence type="ECO:0000256" key="20">
    <source>
        <dbReference type="SAM" id="SignalP"/>
    </source>
</evidence>
<dbReference type="GO" id="GO:0031902">
    <property type="term" value="C:late endosome membrane"/>
    <property type="evidence" value="ECO:0007669"/>
    <property type="project" value="UniProtKB-SubCell"/>
</dbReference>
<dbReference type="Proteomes" id="UP000050525">
    <property type="component" value="Unassembled WGS sequence"/>
</dbReference>
<feature type="signal peptide" evidence="20">
    <location>
        <begin position="1"/>
        <end position="27"/>
    </location>
</feature>
<evidence type="ECO:0000256" key="13">
    <source>
        <dbReference type="ARBA" id="ARBA00023180"/>
    </source>
</evidence>
<evidence type="ECO:0000256" key="19">
    <source>
        <dbReference type="SAM" id="Phobius"/>
    </source>
</evidence>
<comment type="caution">
    <text evidence="21">The sequence shown here is derived from an EMBL/GenBank/DDBJ whole genome shotgun (WGS) entry which is preliminary data.</text>
</comment>
<keyword evidence="10" id="KW-0072">Autophagy</keyword>
<keyword evidence="11" id="KW-0333">Golgi apparatus</keyword>
<accession>A0A151M4H0</accession>
<keyword evidence="12 19" id="KW-0472">Membrane</keyword>
<evidence type="ECO:0000256" key="18">
    <source>
        <dbReference type="ARBA" id="ARBA00045285"/>
    </source>
</evidence>
<evidence type="ECO:0000256" key="1">
    <source>
        <dbReference type="ARBA" id="ARBA00004251"/>
    </source>
</evidence>
<keyword evidence="14" id="KW-0458">Lysosome</keyword>
<evidence type="ECO:0000256" key="7">
    <source>
        <dbReference type="ARBA" id="ARBA00022729"/>
    </source>
</evidence>
<keyword evidence="13" id="KW-0325">Glycoprotein</keyword>
<dbReference type="GO" id="GO:0006914">
    <property type="term" value="P:autophagy"/>
    <property type="evidence" value="ECO:0007669"/>
    <property type="project" value="UniProtKB-KW"/>
</dbReference>
<comment type="subcellular location">
    <subcellularLocation>
        <location evidence="1">Cell membrane</location>
        <topology evidence="1">Single-pass type I membrane protein</topology>
    </subcellularLocation>
    <subcellularLocation>
        <location evidence="3">Golgi apparatus membrane</location>
        <topology evidence="3">Single-pass type I membrane protein</topology>
    </subcellularLocation>
    <subcellularLocation>
        <location evidence="15">Late endosome membrane</location>
        <topology evidence="15">Single-pass type I membrane protein</topology>
    </subcellularLocation>
    <subcellularLocation>
        <location evidence="2">Lysosome membrane</location>
        <topology evidence="2">Single-pass type I membrane protein</topology>
    </subcellularLocation>
</comment>
<keyword evidence="7 20" id="KW-0732">Signal</keyword>
<comment type="similarity">
    <text evidence="4">Belongs to the TMEM59 family.</text>
</comment>
<evidence type="ECO:0000256" key="3">
    <source>
        <dbReference type="ARBA" id="ARBA00004614"/>
    </source>
</evidence>
<dbReference type="STRING" id="8496.A0A151M4H0"/>
<dbReference type="GO" id="GO:0000139">
    <property type="term" value="C:Golgi membrane"/>
    <property type="evidence" value="ECO:0007669"/>
    <property type="project" value="UniProtKB-SubCell"/>
</dbReference>
<evidence type="ECO:0000313" key="21">
    <source>
        <dbReference type="EMBL" id="KYO19398.1"/>
    </source>
</evidence>
<dbReference type="PANTHER" id="PTHR28652:SF3">
    <property type="entry name" value="TRANSMEMBRANE PROTEIN 59"/>
    <property type="match status" value="1"/>
</dbReference>
<dbReference type="PANTHER" id="PTHR28652">
    <property type="entry name" value="TRANSMEMBRANE PROTEIN 59-LIKE PROTEIN"/>
    <property type="match status" value="1"/>
</dbReference>
<keyword evidence="8" id="KW-0967">Endosome</keyword>
<protein>
    <recommendedName>
        <fullName evidence="17">Transmembrane protein 59</fullName>
    </recommendedName>
</protein>
<dbReference type="EMBL" id="AKHW03006631">
    <property type="protein sequence ID" value="KYO19398.1"/>
    <property type="molecule type" value="Genomic_DNA"/>
</dbReference>
<evidence type="ECO:0000256" key="2">
    <source>
        <dbReference type="ARBA" id="ARBA00004352"/>
    </source>
</evidence>
<keyword evidence="5" id="KW-1003">Cell membrane</keyword>
<evidence type="ECO:0000256" key="6">
    <source>
        <dbReference type="ARBA" id="ARBA00022692"/>
    </source>
</evidence>
<evidence type="ECO:0000256" key="8">
    <source>
        <dbReference type="ARBA" id="ARBA00022753"/>
    </source>
</evidence>
<dbReference type="InterPro" id="IPR022065">
    <property type="entry name" value="Uncharacterised_TMEM59"/>
</dbReference>
<proteinExistence type="inferred from homology"/>
<sequence length="304" mass="34071">MAARARAGGRLWRWLLLLLAGCGAGWAVPAGSSEAFDSVLGSTASCHRACQLTYPLHTYPKEEELYACQRGCRLFSICQFVDDGIDLNRTKLECDSACTEAYSQSDEQYACHLGCQNQLPFAELRQEQLMSLMPRIHLLFPLTLVRSIWSDMMDSAQSFITSSWTFYLQADDGKIVIFQSKPEVQYVPQADQETAELKESSSSDAQSGGSLTRSRFFEEEENDSFLKCLSINSSWILTTTLVLSVLVLLWICCATVATAVEQYVPPEKLSIYGDLEYMKEQKLNRYPTSALVVVRWFSNGCCEG</sequence>
<reference evidence="21 22" key="1">
    <citation type="journal article" date="2012" name="Genome Biol.">
        <title>Sequencing three crocodilian genomes to illuminate the evolution of archosaurs and amniotes.</title>
        <authorList>
            <person name="St John J.A."/>
            <person name="Braun E.L."/>
            <person name="Isberg S.R."/>
            <person name="Miles L.G."/>
            <person name="Chong A.Y."/>
            <person name="Gongora J."/>
            <person name="Dalzell P."/>
            <person name="Moran C."/>
            <person name="Bed'hom B."/>
            <person name="Abzhanov A."/>
            <person name="Burgess S.C."/>
            <person name="Cooksey A.M."/>
            <person name="Castoe T.A."/>
            <person name="Crawford N.G."/>
            <person name="Densmore L.D."/>
            <person name="Drew J.C."/>
            <person name="Edwards S.V."/>
            <person name="Faircloth B.C."/>
            <person name="Fujita M.K."/>
            <person name="Greenwold M.J."/>
            <person name="Hoffmann F.G."/>
            <person name="Howard J.M."/>
            <person name="Iguchi T."/>
            <person name="Janes D.E."/>
            <person name="Khan S.Y."/>
            <person name="Kohno S."/>
            <person name="de Koning A.J."/>
            <person name="Lance S.L."/>
            <person name="McCarthy F.M."/>
            <person name="McCormack J.E."/>
            <person name="Merchant M.E."/>
            <person name="Peterson D.G."/>
            <person name="Pollock D.D."/>
            <person name="Pourmand N."/>
            <person name="Raney B.J."/>
            <person name="Roessler K.A."/>
            <person name="Sanford J.R."/>
            <person name="Sawyer R.H."/>
            <person name="Schmidt C.J."/>
            <person name="Triplett E.W."/>
            <person name="Tuberville T.D."/>
            <person name="Venegas-Anaya M."/>
            <person name="Howard J.T."/>
            <person name="Jarvis E.D."/>
            <person name="Guillette L.J.Jr."/>
            <person name="Glenn T.C."/>
            <person name="Green R.E."/>
            <person name="Ray D.A."/>
        </authorList>
    </citation>
    <scope>NUCLEOTIDE SEQUENCE [LARGE SCALE GENOMIC DNA]</scope>
    <source>
        <strain evidence="21">KSC_2009_1</strain>
    </source>
</reference>
<evidence type="ECO:0000256" key="15">
    <source>
        <dbReference type="ARBA" id="ARBA00037817"/>
    </source>
</evidence>
<dbReference type="GO" id="GO:0010508">
    <property type="term" value="P:positive regulation of autophagy"/>
    <property type="evidence" value="ECO:0007669"/>
    <property type="project" value="TreeGrafter"/>
</dbReference>
<evidence type="ECO:0000256" key="17">
    <source>
        <dbReference type="ARBA" id="ARBA00039377"/>
    </source>
</evidence>
<evidence type="ECO:0000256" key="4">
    <source>
        <dbReference type="ARBA" id="ARBA00009643"/>
    </source>
</evidence>
<organism evidence="21 22">
    <name type="scientific">Alligator mississippiensis</name>
    <name type="common">American alligator</name>
    <dbReference type="NCBI Taxonomy" id="8496"/>
    <lineage>
        <taxon>Eukaryota</taxon>
        <taxon>Metazoa</taxon>
        <taxon>Chordata</taxon>
        <taxon>Craniata</taxon>
        <taxon>Vertebrata</taxon>
        <taxon>Euteleostomi</taxon>
        <taxon>Archelosauria</taxon>
        <taxon>Archosauria</taxon>
        <taxon>Crocodylia</taxon>
        <taxon>Alligatoridae</taxon>
        <taxon>Alligatorinae</taxon>
        <taxon>Alligator</taxon>
    </lineage>
</organism>
<evidence type="ECO:0000256" key="10">
    <source>
        <dbReference type="ARBA" id="ARBA00023006"/>
    </source>
</evidence>
<evidence type="ECO:0000256" key="11">
    <source>
        <dbReference type="ARBA" id="ARBA00023034"/>
    </source>
</evidence>
<evidence type="ECO:0000256" key="5">
    <source>
        <dbReference type="ARBA" id="ARBA00022475"/>
    </source>
</evidence>
<evidence type="ECO:0000256" key="12">
    <source>
        <dbReference type="ARBA" id="ARBA00023136"/>
    </source>
</evidence>
<keyword evidence="22" id="KW-1185">Reference proteome</keyword>
<evidence type="ECO:0000256" key="16">
    <source>
        <dbReference type="ARBA" id="ARBA00038589"/>
    </source>
</evidence>
<feature type="chain" id="PRO_5007584744" description="Transmembrane protein 59" evidence="20">
    <location>
        <begin position="28"/>
        <end position="304"/>
    </location>
</feature>
<evidence type="ECO:0000256" key="9">
    <source>
        <dbReference type="ARBA" id="ARBA00022989"/>
    </source>
</evidence>
<dbReference type="Pfam" id="PF12280">
    <property type="entry name" value="BSMAP"/>
    <property type="match status" value="1"/>
</dbReference>
<name>A0A151M4H0_ALLMI</name>